<name>A0A8H2JLH2_9GAMM</name>
<dbReference type="AlphaFoldDB" id="A0A8H2JLH2"/>
<evidence type="ECO:0000313" key="3">
    <source>
        <dbReference type="Proteomes" id="UP000307702"/>
    </source>
</evidence>
<dbReference type="NCBIfam" id="NF041923">
    <property type="entry name" value="QatA"/>
    <property type="match status" value="1"/>
</dbReference>
<evidence type="ECO:0000313" key="2">
    <source>
        <dbReference type="EMBL" id="TMM45728.1"/>
    </source>
</evidence>
<dbReference type="PANTHER" id="PTHR22674">
    <property type="entry name" value="NTPASE, KAP FAMILY P-LOOP DOMAIN-CONTAINING 1"/>
    <property type="match status" value="1"/>
</dbReference>
<dbReference type="InterPro" id="IPR027417">
    <property type="entry name" value="P-loop_NTPase"/>
</dbReference>
<feature type="domain" description="KAP NTPase" evidence="1">
    <location>
        <begin position="15"/>
        <end position="376"/>
    </location>
</feature>
<dbReference type="InterPro" id="IPR049673">
    <property type="entry name" value="QatA"/>
</dbReference>
<dbReference type="SUPFAM" id="SSF52540">
    <property type="entry name" value="P-loop containing nucleoside triphosphate hydrolases"/>
    <property type="match status" value="1"/>
</dbReference>
<dbReference type="OrthoDB" id="88903at2"/>
<evidence type="ECO:0000259" key="1">
    <source>
        <dbReference type="Pfam" id="PF07693"/>
    </source>
</evidence>
<protein>
    <submittedName>
        <fullName evidence="2">KAP P-loop</fullName>
    </submittedName>
</protein>
<comment type="caution">
    <text evidence="2">The sequence shown here is derived from an EMBL/GenBank/DDBJ whole genome shotgun (WGS) entry which is preliminary data.</text>
</comment>
<accession>A0A8H2JLH2</accession>
<dbReference type="Gene3D" id="3.40.50.300">
    <property type="entry name" value="P-loop containing nucleotide triphosphate hydrolases"/>
    <property type="match status" value="1"/>
</dbReference>
<reference evidence="2 3" key="1">
    <citation type="submission" date="2019-05" db="EMBL/GenBank/DDBJ databases">
        <title>Colwellia ponticola sp. nov., isolated from seawater.</title>
        <authorList>
            <person name="Yoon J.-H."/>
        </authorList>
    </citation>
    <scope>NUCLEOTIDE SEQUENCE [LARGE SCALE GENOMIC DNA]</scope>
    <source>
        <strain evidence="2 3">OISW-25</strain>
    </source>
</reference>
<dbReference type="PANTHER" id="PTHR22674:SF6">
    <property type="entry name" value="NTPASE KAP FAMILY P-LOOP DOMAIN-CONTAINING PROTEIN 1"/>
    <property type="match status" value="1"/>
</dbReference>
<dbReference type="Proteomes" id="UP000307702">
    <property type="component" value="Unassembled WGS sequence"/>
</dbReference>
<dbReference type="InterPro" id="IPR011646">
    <property type="entry name" value="KAP_P-loop"/>
</dbReference>
<dbReference type="EMBL" id="SZVP01000005">
    <property type="protein sequence ID" value="TMM45728.1"/>
    <property type="molecule type" value="Genomic_DNA"/>
</dbReference>
<dbReference type="RefSeq" id="WP_138622143.1">
    <property type="nucleotide sequence ID" value="NZ_SZVP01000005.1"/>
</dbReference>
<dbReference type="Pfam" id="PF07693">
    <property type="entry name" value="KAP_NTPase"/>
    <property type="match status" value="1"/>
</dbReference>
<sequence>MLWPDNETDLDLLNYQSISSAITKLLEDSKKLPISVGVHGDWGAGKSSILSMLEKQYAHDESTACIRFNGWLFQGLEDAQSALMQQIISELIKQRSGIRGFKQKAEKFYKRIDWLKTAKTVTNWGATAFTGMPTPETLHDLKAGFEKLTSSITEISAEDAKAKVKELSKCINEPKKERVVKEITEFRKEYKKLIEAAKIERLVILVDDLDRCLPETAISTLEAMKLFLFMPNTAFVIAADETMIEYSVRRHFPKLNEEIGGRAYTRNYLEKLIQVPFRIPALSEKETGTYLQLLIAQSLFGAESDEFKCVHDKAKEILRTPWKGSLLETSDIQEAIGRDLIETEKEKLLMVSTLSTVLTIGTKGNPRQIKRFLNAFITRMLVAEGAGYADAINESTLIKIMLLEQFNESAYNLLRDDCFRNNDGISEALNRMEEMVDQPPTSDTSTQDTTANLFDLEKDKWLKEWVSMEPALSKCDLTPYLYLTRERVRFITSSGRNENVARCLPLLLGDKLKVTSATSLVKKLNNDESKSLMDILITKITTTCNTSDAEGYFGAWELCKHFRELQLPLLKTIENLPTNKIGPWVTTGAGGIDLTDEAETMRVALLTKWSKLEGKSLLASASKTALKSNKRN</sequence>
<dbReference type="InterPro" id="IPR052754">
    <property type="entry name" value="NTPase_KAP_P-loop"/>
</dbReference>
<organism evidence="2 3">
    <name type="scientific">Colwellia ponticola</name>
    <dbReference type="NCBI Taxonomy" id="2304625"/>
    <lineage>
        <taxon>Bacteria</taxon>
        <taxon>Pseudomonadati</taxon>
        <taxon>Pseudomonadota</taxon>
        <taxon>Gammaproteobacteria</taxon>
        <taxon>Alteromonadales</taxon>
        <taxon>Colwelliaceae</taxon>
        <taxon>Colwellia</taxon>
    </lineage>
</organism>
<proteinExistence type="predicted"/>
<keyword evidence="3" id="KW-1185">Reference proteome</keyword>
<gene>
    <name evidence="2" type="ORF">FCS21_07865</name>
</gene>